<dbReference type="Proteomes" id="UP000218231">
    <property type="component" value="Unassembled WGS sequence"/>
</dbReference>
<dbReference type="InterPro" id="IPR005049">
    <property type="entry name" value="STL-like"/>
</dbReference>
<sequence length="343" mass="39959">MWPRGFPLEYFSRHNHTDANFRLCEVQKRAAVQQGLVDMDPDVDAIFRLLNVNPKVTSSEHFNMHAPPIILGQHMYSPWNSQNTLFHKNAFFTMFLPTTVSFREMGFWLEKDVEFVRDWMHDLVKVGYSFPKRPKPTAYEMAKNEDDKTANCRRMFLQLFNDKPIESTKQALIIVCNNPMDLAYGYSILQRLYTPYFAAVIFCGSWYPEKQNFNRSDMPPLQYPFNYIHITPEEINRGYNGEVCMIRAYQLGLRNIKGYFAVADDSILNFWQSFNLDMVFHQWGLRLAATGRGPWWPRSIALFPLSGVGYLPSVMGQTAYPCHIGLVARPEDRLLLCATVERF</sequence>
<reference evidence="1 2" key="1">
    <citation type="journal article" date="2017" name="Curr. Biol.">
        <title>Genome architecture and evolution of a unichromosomal asexual nematode.</title>
        <authorList>
            <person name="Fradin H."/>
            <person name="Zegar C."/>
            <person name="Gutwein M."/>
            <person name="Lucas J."/>
            <person name="Kovtun M."/>
            <person name="Corcoran D."/>
            <person name="Baugh L.R."/>
            <person name="Kiontke K."/>
            <person name="Gunsalus K."/>
            <person name="Fitch D.H."/>
            <person name="Piano F."/>
        </authorList>
    </citation>
    <scope>NUCLEOTIDE SEQUENCE [LARGE SCALE GENOMIC DNA]</scope>
    <source>
        <strain evidence="1">PF1309</strain>
    </source>
</reference>
<protein>
    <submittedName>
        <fullName evidence="1">Uncharacterized protein</fullName>
    </submittedName>
</protein>
<name>A0A2A2JJQ7_9BILA</name>
<dbReference type="PANTHER" id="PTHR31362:SF0">
    <property type="entry name" value="EXOSTOSIN DOMAIN-CONTAINING PROTEIN-RELATED"/>
    <property type="match status" value="1"/>
</dbReference>
<evidence type="ECO:0000313" key="1">
    <source>
        <dbReference type="EMBL" id="PAV61960.1"/>
    </source>
</evidence>
<dbReference type="Pfam" id="PF03385">
    <property type="entry name" value="STELLO"/>
    <property type="match status" value="1"/>
</dbReference>
<dbReference type="EMBL" id="LIAE01010391">
    <property type="protein sequence ID" value="PAV61960.1"/>
    <property type="molecule type" value="Genomic_DNA"/>
</dbReference>
<dbReference type="OrthoDB" id="5948173at2759"/>
<comment type="caution">
    <text evidence="1">The sequence shown here is derived from an EMBL/GenBank/DDBJ whole genome shotgun (WGS) entry which is preliminary data.</text>
</comment>
<gene>
    <name evidence="1" type="ORF">WR25_23214</name>
</gene>
<accession>A0A2A2JJQ7</accession>
<evidence type="ECO:0000313" key="2">
    <source>
        <dbReference type="Proteomes" id="UP000218231"/>
    </source>
</evidence>
<organism evidence="1 2">
    <name type="scientific">Diploscapter pachys</name>
    <dbReference type="NCBI Taxonomy" id="2018661"/>
    <lineage>
        <taxon>Eukaryota</taxon>
        <taxon>Metazoa</taxon>
        <taxon>Ecdysozoa</taxon>
        <taxon>Nematoda</taxon>
        <taxon>Chromadorea</taxon>
        <taxon>Rhabditida</taxon>
        <taxon>Rhabditina</taxon>
        <taxon>Rhabditomorpha</taxon>
        <taxon>Rhabditoidea</taxon>
        <taxon>Rhabditidae</taxon>
        <taxon>Diploscapter</taxon>
    </lineage>
</organism>
<proteinExistence type="predicted"/>
<dbReference type="PANTHER" id="PTHR31362">
    <property type="entry name" value="GLYCOSYLTRANSFERASE STELLO1-RELATED"/>
    <property type="match status" value="1"/>
</dbReference>
<dbReference type="STRING" id="2018661.A0A2A2JJQ7"/>
<dbReference type="AlphaFoldDB" id="A0A2A2JJQ7"/>
<keyword evidence="2" id="KW-1185">Reference proteome</keyword>